<gene>
    <name evidence="2" type="ORF">AUC43_17380</name>
</gene>
<dbReference type="AlphaFoldDB" id="A0A0U4BTE1"/>
<keyword evidence="3" id="KW-1185">Reference proteome</keyword>
<evidence type="ECO:0000256" key="1">
    <source>
        <dbReference type="SAM" id="SignalP"/>
    </source>
</evidence>
<proteinExistence type="predicted"/>
<dbReference type="STRING" id="1411621.AUC43_17380"/>
<protein>
    <submittedName>
        <fullName evidence="2">Uncharacterized protein</fullName>
    </submittedName>
</protein>
<dbReference type="RefSeq" id="WP_068196586.1">
    <property type="nucleotide sequence ID" value="NZ_CP013909.1"/>
</dbReference>
<reference evidence="2 3" key="1">
    <citation type="submission" date="2015-12" db="EMBL/GenBank/DDBJ databases">
        <authorList>
            <person name="Shamseldin A."/>
            <person name="Moawad H."/>
            <person name="Abd El-Rahim W.M."/>
            <person name="Sadowsky M.J."/>
        </authorList>
    </citation>
    <scope>NUCLEOTIDE SEQUENCE [LARGE SCALE GENOMIC DNA]</scope>
    <source>
        <strain evidence="2 3">DG5B</strain>
    </source>
</reference>
<keyword evidence="1" id="KW-0732">Signal</keyword>
<sequence length="148" mass="16729">MFLYTPKRNLLLALFALLCGAGHLRAQPTPRAGYRYWEANPNSLRRVLATQHSDTARLRTLLHLDNVYDAYLSVADFESKLTEKVQLTRRLRRPEASAYRLWQAGRQFRNAKPDTGPGLDSLKRGLDSLQAAVKAFDQPGLGHRGAVR</sequence>
<organism evidence="2 3">
    <name type="scientific">Hymenobacter sedentarius</name>
    <dbReference type="NCBI Taxonomy" id="1411621"/>
    <lineage>
        <taxon>Bacteria</taxon>
        <taxon>Pseudomonadati</taxon>
        <taxon>Bacteroidota</taxon>
        <taxon>Cytophagia</taxon>
        <taxon>Cytophagales</taxon>
        <taxon>Hymenobacteraceae</taxon>
        <taxon>Hymenobacter</taxon>
    </lineage>
</organism>
<dbReference type="Proteomes" id="UP000059542">
    <property type="component" value="Chromosome"/>
</dbReference>
<dbReference type="OrthoDB" id="10011156at2"/>
<dbReference type="KEGG" id="hyg:AUC43_17380"/>
<name>A0A0U4BTE1_9BACT</name>
<dbReference type="EMBL" id="CP013909">
    <property type="protein sequence ID" value="ALW86695.1"/>
    <property type="molecule type" value="Genomic_DNA"/>
</dbReference>
<feature type="signal peptide" evidence="1">
    <location>
        <begin position="1"/>
        <end position="26"/>
    </location>
</feature>
<evidence type="ECO:0000313" key="2">
    <source>
        <dbReference type="EMBL" id="ALW86695.1"/>
    </source>
</evidence>
<accession>A0A0U4BTE1</accession>
<feature type="chain" id="PRO_5006847426" evidence="1">
    <location>
        <begin position="27"/>
        <end position="148"/>
    </location>
</feature>
<evidence type="ECO:0000313" key="3">
    <source>
        <dbReference type="Proteomes" id="UP000059542"/>
    </source>
</evidence>